<protein>
    <recommendedName>
        <fullName evidence="3">HTH tetR-type domain-containing protein</fullName>
    </recommendedName>
</protein>
<dbReference type="InterPro" id="IPR009057">
    <property type="entry name" value="Homeodomain-like_sf"/>
</dbReference>
<name>A0A9X0YC97_9PSED</name>
<reference evidence="1 2" key="1">
    <citation type="journal article" date="2021" name="Int. J. Syst. Evol. Microbiol.">
        <title>Pseudomonas lactucae sp. nov., a pathogen causing bacterial rot of lettuce in Japan.</title>
        <authorList>
            <person name="Sawada H."/>
            <person name="Fujikawa T."/>
            <person name="Satou M."/>
        </authorList>
    </citation>
    <scope>NUCLEOTIDE SEQUENCE [LARGE SCALE GENOMIC DNA]</scope>
    <source>
        <strain evidence="1 2">MAFF 301381</strain>
    </source>
</reference>
<dbReference type="Gene3D" id="1.10.357.10">
    <property type="entry name" value="Tetracycline Repressor, domain 2"/>
    <property type="match status" value="1"/>
</dbReference>
<organism evidence="1 2">
    <name type="scientific">Pseudomonas lactucae</name>
    <dbReference type="NCBI Taxonomy" id="2813360"/>
    <lineage>
        <taxon>Bacteria</taxon>
        <taxon>Pseudomonadati</taxon>
        <taxon>Pseudomonadota</taxon>
        <taxon>Gammaproteobacteria</taxon>
        <taxon>Pseudomonadales</taxon>
        <taxon>Pseudomonadaceae</taxon>
        <taxon>Pseudomonas</taxon>
    </lineage>
</organism>
<keyword evidence="2" id="KW-1185">Reference proteome</keyword>
<dbReference type="EMBL" id="JAFHKJ010000060">
    <property type="protein sequence ID" value="MBN2977187.1"/>
    <property type="molecule type" value="Genomic_DNA"/>
</dbReference>
<gene>
    <name evidence="1" type="ORF">JWR99_14995</name>
</gene>
<sequence>MKKEDDDLVREDVAIVREKASHRKGRTTQVVRSARVPTQERSKKRYQSILDATLEMLKSANIEDISLHDIGKVTGLPAPSVHYLFNTVTAIFIELNKIFNEYLTQKIIAHSQNLEAHQLSNWQDLVRSSLAIARNELNADRAMSEVMLGPIMHRSMRVNNLETNRYHGTASLELLESYFTVPEIPGMATYLMFSAELVDGLWCGAYARYGLIDDETFAESVRANLAYLRCYFPESMTVRKDI</sequence>
<evidence type="ECO:0000313" key="2">
    <source>
        <dbReference type="Proteomes" id="UP001154860"/>
    </source>
</evidence>
<accession>A0A9X0YC97</accession>
<reference evidence="1 2" key="2">
    <citation type="journal article" date="2023" name="Plant Pathol.">
        <title>Dismantling and reorganizing Pseudomonas marginalis sensu#lato.</title>
        <authorList>
            <person name="Sawada H."/>
            <person name="Fujikawa T."/>
            <person name="Satou M."/>
        </authorList>
    </citation>
    <scope>NUCLEOTIDE SEQUENCE [LARGE SCALE GENOMIC DNA]</scope>
    <source>
        <strain evidence="1 2">MAFF 301381</strain>
    </source>
</reference>
<dbReference type="Proteomes" id="UP001154860">
    <property type="component" value="Unassembled WGS sequence"/>
</dbReference>
<comment type="caution">
    <text evidence="1">The sequence shown here is derived from an EMBL/GenBank/DDBJ whole genome shotgun (WGS) entry which is preliminary data.</text>
</comment>
<dbReference type="SUPFAM" id="SSF46689">
    <property type="entry name" value="Homeodomain-like"/>
    <property type="match status" value="1"/>
</dbReference>
<dbReference type="AlphaFoldDB" id="A0A9X0YC97"/>
<evidence type="ECO:0000313" key="1">
    <source>
        <dbReference type="EMBL" id="MBN2977187.1"/>
    </source>
</evidence>
<evidence type="ECO:0008006" key="3">
    <source>
        <dbReference type="Google" id="ProtNLM"/>
    </source>
</evidence>
<proteinExistence type="predicted"/>
<dbReference type="RefSeq" id="WP_205490888.1">
    <property type="nucleotide sequence ID" value="NZ_JAFHKI010000101.1"/>
</dbReference>